<evidence type="ECO:0000313" key="1">
    <source>
        <dbReference type="EMBL" id="KAI3769028.1"/>
    </source>
</evidence>
<protein>
    <submittedName>
        <fullName evidence="1">Uncharacterized protein</fullName>
    </submittedName>
</protein>
<name>A0ACB9FCG0_ARCLA</name>
<reference evidence="2" key="1">
    <citation type="journal article" date="2022" name="Mol. Ecol. Resour.">
        <title>The genomes of chicory, endive, great burdock and yacon provide insights into Asteraceae palaeo-polyploidization history and plant inulin production.</title>
        <authorList>
            <person name="Fan W."/>
            <person name="Wang S."/>
            <person name="Wang H."/>
            <person name="Wang A."/>
            <person name="Jiang F."/>
            <person name="Liu H."/>
            <person name="Zhao H."/>
            <person name="Xu D."/>
            <person name="Zhang Y."/>
        </authorList>
    </citation>
    <scope>NUCLEOTIDE SEQUENCE [LARGE SCALE GENOMIC DNA]</scope>
    <source>
        <strain evidence="2">cv. Niubang</strain>
    </source>
</reference>
<proteinExistence type="predicted"/>
<dbReference type="Proteomes" id="UP001055879">
    <property type="component" value="Linkage Group LG01"/>
</dbReference>
<comment type="caution">
    <text evidence="1">The sequence shown here is derived from an EMBL/GenBank/DDBJ whole genome shotgun (WGS) entry which is preliminary data.</text>
</comment>
<reference evidence="1 2" key="2">
    <citation type="journal article" date="2022" name="Mol. Ecol. Resour.">
        <title>The genomes of chicory, endive, great burdock and yacon provide insights into Asteraceae paleo-polyploidization history and plant inulin production.</title>
        <authorList>
            <person name="Fan W."/>
            <person name="Wang S."/>
            <person name="Wang H."/>
            <person name="Wang A."/>
            <person name="Jiang F."/>
            <person name="Liu H."/>
            <person name="Zhao H."/>
            <person name="Xu D."/>
            <person name="Zhang Y."/>
        </authorList>
    </citation>
    <scope>NUCLEOTIDE SEQUENCE [LARGE SCALE GENOMIC DNA]</scope>
    <source>
        <strain evidence="2">cv. Niubang</strain>
    </source>
</reference>
<sequence>MVSSNLDGLFIGNVERGTNIQFGDGVHEYRGAATYMMDEVGCHLLSASWGLRCYWTLIMVVHADGYWINARNHGNGDQTFSSSGLGNQTFNSSDHGKNGLVMSWGFQNRIHNMHLSRRHGTYTEVKREVELVDEELSGFDENEVKRRINVALLCTQTSPTQRPSTSRVVYFMISSEKARDGRDSLVCVPFFVDNLGVVEHIVYNRWSLT</sequence>
<keyword evidence="2" id="KW-1185">Reference proteome</keyword>
<dbReference type="EMBL" id="CM042047">
    <property type="protein sequence ID" value="KAI3769028.1"/>
    <property type="molecule type" value="Genomic_DNA"/>
</dbReference>
<organism evidence="1 2">
    <name type="scientific">Arctium lappa</name>
    <name type="common">Greater burdock</name>
    <name type="synonym">Lappa major</name>
    <dbReference type="NCBI Taxonomy" id="4217"/>
    <lineage>
        <taxon>Eukaryota</taxon>
        <taxon>Viridiplantae</taxon>
        <taxon>Streptophyta</taxon>
        <taxon>Embryophyta</taxon>
        <taxon>Tracheophyta</taxon>
        <taxon>Spermatophyta</taxon>
        <taxon>Magnoliopsida</taxon>
        <taxon>eudicotyledons</taxon>
        <taxon>Gunneridae</taxon>
        <taxon>Pentapetalae</taxon>
        <taxon>asterids</taxon>
        <taxon>campanulids</taxon>
        <taxon>Asterales</taxon>
        <taxon>Asteraceae</taxon>
        <taxon>Carduoideae</taxon>
        <taxon>Cardueae</taxon>
        <taxon>Arctiinae</taxon>
        <taxon>Arctium</taxon>
    </lineage>
</organism>
<evidence type="ECO:0000313" key="2">
    <source>
        <dbReference type="Proteomes" id="UP001055879"/>
    </source>
</evidence>
<gene>
    <name evidence="1" type="ORF">L6452_00124</name>
</gene>
<accession>A0ACB9FCG0</accession>